<dbReference type="KEGG" id="ifl:C1H71_16995"/>
<keyword evidence="4 9" id="KW-0812">Transmembrane</keyword>
<evidence type="ECO:0000256" key="9">
    <source>
        <dbReference type="HAMAP-Rule" id="MF_00275"/>
    </source>
</evidence>
<feature type="transmembrane region" description="Helical" evidence="9">
    <location>
        <begin position="565"/>
        <end position="584"/>
    </location>
</feature>
<reference evidence="10 11" key="1">
    <citation type="submission" date="2018-01" db="EMBL/GenBank/DDBJ databases">
        <title>Genome sequence of Iodobacter sp. strain PCH194 isolated from Indian Trans-Himalaya.</title>
        <authorList>
            <person name="Kumar V."/>
            <person name="Thakur V."/>
            <person name="Kumar S."/>
            <person name="Singh D."/>
        </authorList>
    </citation>
    <scope>NUCLEOTIDE SEQUENCE [LARGE SCALE GENOMIC DNA]</scope>
    <source>
        <strain evidence="10 11">PCH194</strain>
    </source>
</reference>
<organism evidence="10 11">
    <name type="scientific">Iodobacter fluviatilis</name>
    <dbReference type="NCBI Taxonomy" id="537"/>
    <lineage>
        <taxon>Bacteria</taxon>
        <taxon>Pseudomonadati</taxon>
        <taxon>Pseudomonadota</taxon>
        <taxon>Betaproteobacteria</taxon>
        <taxon>Neisseriales</taxon>
        <taxon>Chitinibacteraceae</taxon>
        <taxon>Iodobacter</taxon>
    </lineage>
</organism>
<dbReference type="EMBL" id="CP025781">
    <property type="protein sequence ID" value="QBC45067.1"/>
    <property type="molecule type" value="Genomic_DNA"/>
</dbReference>
<evidence type="ECO:0000256" key="8">
    <source>
        <dbReference type="ARBA" id="ARBA00023136"/>
    </source>
</evidence>
<dbReference type="GO" id="GO:0008556">
    <property type="term" value="F:P-type potassium transmembrane transporter activity"/>
    <property type="evidence" value="ECO:0007669"/>
    <property type="project" value="InterPro"/>
</dbReference>
<comment type="caution">
    <text evidence="9">Lacks conserved residue(s) required for the propagation of feature annotation.</text>
</comment>
<dbReference type="RefSeq" id="WP_130107579.1">
    <property type="nucleotide sequence ID" value="NZ_CP025781.1"/>
</dbReference>
<keyword evidence="6 9" id="KW-1133">Transmembrane helix</keyword>
<dbReference type="PANTHER" id="PTHR30607:SF2">
    <property type="entry name" value="POTASSIUM-TRANSPORTING ATPASE POTASSIUM-BINDING SUBUNIT"/>
    <property type="match status" value="1"/>
</dbReference>
<dbReference type="HAMAP" id="MF_00275">
    <property type="entry name" value="KdpA"/>
    <property type="match status" value="1"/>
</dbReference>
<evidence type="ECO:0000256" key="4">
    <source>
        <dbReference type="ARBA" id="ARBA00022692"/>
    </source>
</evidence>
<dbReference type="GO" id="GO:0030955">
    <property type="term" value="F:potassium ion binding"/>
    <property type="evidence" value="ECO:0007669"/>
    <property type="project" value="UniProtKB-UniRule"/>
</dbReference>
<proteinExistence type="inferred from homology"/>
<comment type="function">
    <text evidence="9">Part of the high-affinity ATP-driven potassium transport (or Kdp) system, which catalyzes the hydrolysis of ATP coupled with the electrogenic transport of potassium into the cytoplasm. This subunit binds the extracellular potassium ions and delivers the ions to the membrane domain of KdpB through an intramembrane tunnel.</text>
</comment>
<keyword evidence="8 9" id="KW-0472">Membrane</keyword>
<feature type="transmembrane region" description="Helical" evidence="9">
    <location>
        <begin position="180"/>
        <end position="199"/>
    </location>
</feature>
<dbReference type="PANTHER" id="PTHR30607">
    <property type="entry name" value="POTASSIUM-TRANSPORTING ATPASE A CHAIN"/>
    <property type="match status" value="1"/>
</dbReference>
<evidence type="ECO:0000313" key="11">
    <source>
        <dbReference type="Proteomes" id="UP000515917"/>
    </source>
</evidence>
<dbReference type="InterPro" id="IPR004623">
    <property type="entry name" value="KdpA"/>
</dbReference>
<feature type="transmembrane region" description="Helical" evidence="9">
    <location>
        <begin position="313"/>
        <end position="334"/>
    </location>
</feature>
<feature type="transmembrane region" description="Helical" evidence="9">
    <location>
        <begin position="66"/>
        <end position="84"/>
    </location>
</feature>
<evidence type="ECO:0000256" key="6">
    <source>
        <dbReference type="ARBA" id="ARBA00022989"/>
    </source>
</evidence>
<feature type="transmembrane region" description="Helical" evidence="9">
    <location>
        <begin position="459"/>
        <end position="478"/>
    </location>
</feature>
<evidence type="ECO:0000313" key="10">
    <source>
        <dbReference type="EMBL" id="QBC45067.1"/>
    </source>
</evidence>
<feature type="transmembrane region" description="Helical" evidence="9">
    <location>
        <begin position="520"/>
        <end position="544"/>
    </location>
</feature>
<name>A0A7G3GC71_9NEIS</name>
<dbReference type="Proteomes" id="UP000515917">
    <property type="component" value="Chromosome"/>
</dbReference>
<keyword evidence="3 9" id="KW-0633">Potassium transport</keyword>
<evidence type="ECO:0000256" key="7">
    <source>
        <dbReference type="ARBA" id="ARBA00023065"/>
    </source>
</evidence>
<keyword evidence="1 9" id="KW-0813">Transport</keyword>
<comment type="subunit">
    <text evidence="9">The system is composed of three essential subunits: KdpA, KdpB and KdpC.</text>
</comment>
<comment type="subcellular location">
    <subcellularLocation>
        <location evidence="9">Cell membrane</location>
        <topology evidence="9">Multi-pass membrane protein</topology>
    </subcellularLocation>
</comment>
<gene>
    <name evidence="9" type="primary">kdpA</name>
    <name evidence="10" type="ORF">C1H71_16995</name>
</gene>
<feature type="transmembrane region" description="Helical" evidence="9">
    <location>
        <begin position="142"/>
        <end position="160"/>
    </location>
</feature>
<keyword evidence="5 9" id="KW-0630">Potassium</keyword>
<comment type="similarity">
    <text evidence="9">Belongs to the KdpA family.</text>
</comment>
<evidence type="ECO:0000256" key="1">
    <source>
        <dbReference type="ARBA" id="ARBA00022448"/>
    </source>
</evidence>
<feature type="transmembrane region" description="Helical" evidence="9">
    <location>
        <begin position="286"/>
        <end position="307"/>
    </location>
</feature>
<keyword evidence="2 9" id="KW-1003">Cell membrane</keyword>
<keyword evidence="7 9" id="KW-0406">Ion transport</keyword>
<dbReference type="PIRSF" id="PIRSF001294">
    <property type="entry name" value="K_ATPaseA"/>
    <property type="match status" value="1"/>
</dbReference>
<evidence type="ECO:0000256" key="2">
    <source>
        <dbReference type="ARBA" id="ARBA00022475"/>
    </source>
</evidence>
<feature type="transmembrane region" description="Helical" evidence="9">
    <location>
        <begin position="411"/>
        <end position="438"/>
    </location>
</feature>
<dbReference type="Pfam" id="PF03814">
    <property type="entry name" value="KdpA"/>
    <property type="match status" value="1"/>
</dbReference>
<keyword evidence="11" id="KW-1185">Reference proteome</keyword>
<evidence type="ECO:0000256" key="3">
    <source>
        <dbReference type="ARBA" id="ARBA00022538"/>
    </source>
</evidence>
<evidence type="ECO:0000256" key="5">
    <source>
        <dbReference type="ARBA" id="ARBA00022958"/>
    </source>
</evidence>
<sequence length="603" mass="63625">MTSDAMFQLGLFLLVLLLLSWPLAAVITKVMCGEINGPLRILKPIEHGIYRLAGIQPSQETTWKSYAFSLLLFNFVGGAALYTLQRVQGGLPFNPQALGPISPDSALNTAISFVTNTNWQGYGGETTMSYLTQMLGLTVQNFLSAATGIAVVIALIRGFARHSASTVGHFWVDMTRATLYILLPLSLVLSLVFVGQGMIQNLSAYKEVQTLQASIFQQPKHDAQGEIIKDVKGAPVLEDVVSHTQTLAMGPVASQEAIKLLGTNGGGFFNANSAHPFENPTPFTNFLQMLAIFIIPAALCFVFGRMVGDRRQGWAIIASMALIFVAMYAVLVYAEQKGTTGLADLGVDQMASLTQAGGNMEGKEARFGITATSLFIAVTTSASCGAVNAMHDSLTPLGGMVPTALMQLGEVVFGGVGSGLYGMLVFAILAVFIAGLMVGRTPEYLGKKIEIFEMKMSALTILVTPILVLTGTAIALMVTDGRAGILNPGAHGLSEVLYAFTSAANNNGSAFAGLSANTPFYNVMLGVAMWFGRFLIIVPVLAIAGSLAAKKRLAVTGGTLPTHGPLFVVLLVGTVLLVGALNYVPALALGPVAEHLQMIAPAK</sequence>
<protein>
    <recommendedName>
        <fullName evidence="9">Potassium-transporting ATPase potassium-binding subunit</fullName>
    </recommendedName>
    <alternativeName>
        <fullName evidence="9">ATP phosphohydrolase [potassium-transporting] A chain</fullName>
    </alternativeName>
    <alternativeName>
        <fullName evidence="9">Potassium-binding and translocating subunit A</fullName>
    </alternativeName>
    <alternativeName>
        <fullName evidence="9">Potassium-translocating ATPase A chain</fullName>
    </alternativeName>
</protein>
<dbReference type="NCBIfam" id="TIGR00680">
    <property type="entry name" value="kdpA"/>
    <property type="match status" value="1"/>
</dbReference>
<dbReference type="GO" id="GO:0005886">
    <property type="term" value="C:plasma membrane"/>
    <property type="evidence" value="ECO:0007669"/>
    <property type="project" value="UniProtKB-SubCell"/>
</dbReference>
<accession>A0A7G3GC71</accession>
<dbReference type="AlphaFoldDB" id="A0A7G3GC71"/>